<dbReference type="PANTHER" id="PTHR11552">
    <property type="entry name" value="GLUCOSE-METHANOL-CHOLINE GMC OXIDOREDUCTASE"/>
    <property type="match status" value="1"/>
</dbReference>
<feature type="active site" description="Proton donor" evidence="6">
    <location>
        <position position="529"/>
    </location>
</feature>
<feature type="domain" description="Glucose-methanol-choline oxidoreductase N-terminal" evidence="8">
    <location>
        <begin position="100"/>
        <end position="123"/>
    </location>
</feature>
<dbReference type="Pfam" id="PF00732">
    <property type="entry name" value="GMC_oxred_N"/>
    <property type="match status" value="1"/>
</dbReference>
<evidence type="ECO:0000259" key="8">
    <source>
        <dbReference type="PROSITE" id="PS00623"/>
    </source>
</evidence>
<dbReference type="InterPro" id="IPR000172">
    <property type="entry name" value="GMC_OxRdtase_N"/>
</dbReference>
<dbReference type="OrthoDB" id="269227at2759"/>
<dbReference type="VEuPathDB" id="FungiDB:yc1106_00116"/>
<dbReference type="SUPFAM" id="SSF54373">
    <property type="entry name" value="FAD-linked reductases, C-terminal domain"/>
    <property type="match status" value="1"/>
</dbReference>
<name>A0A9Q8YZK3_CURCL</name>
<keyword evidence="5" id="KW-0560">Oxidoreductase</keyword>
<evidence type="ECO:0000256" key="1">
    <source>
        <dbReference type="ARBA" id="ARBA00001974"/>
    </source>
</evidence>
<dbReference type="PROSITE" id="PS00624">
    <property type="entry name" value="GMC_OXRED_2"/>
    <property type="match status" value="1"/>
</dbReference>
<evidence type="ECO:0000256" key="6">
    <source>
        <dbReference type="PIRSR" id="PIRSR000137-1"/>
    </source>
</evidence>
<accession>A0A9Q8YZK3</accession>
<gene>
    <name evidence="10" type="ORF">yc1106_00116</name>
</gene>
<dbReference type="PIRSF" id="PIRSF000137">
    <property type="entry name" value="Alcohol_oxidase"/>
    <property type="match status" value="1"/>
</dbReference>
<evidence type="ECO:0000256" key="4">
    <source>
        <dbReference type="ARBA" id="ARBA00022827"/>
    </source>
</evidence>
<dbReference type="InterPro" id="IPR012132">
    <property type="entry name" value="GMC_OxRdtase"/>
</dbReference>
<evidence type="ECO:0000259" key="9">
    <source>
        <dbReference type="PROSITE" id="PS00624"/>
    </source>
</evidence>
<comment type="cofactor">
    <cofactor evidence="1">
        <name>FAD</name>
        <dbReference type="ChEBI" id="CHEBI:57692"/>
    </cofactor>
</comment>
<keyword evidence="3 7" id="KW-0285">Flavoprotein</keyword>
<dbReference type="InterPro" id="IPR007867">
    <property type="entry name" value="GMC_OxRtase_C"/>
</dbReference>
<dbReference type="Gene3D" id="3.50.50.60">
    <property type="entry name" value="FAD/NAD(P)-binding domain"/>
    <property type="match status" value="1"/>
</dbReference>
<dbReference type="Proteomes" id="UP001056012">
    <property type="component" value="Chromosome 1"/>
</dbReference>
<dbReference type="AlphaFoldDB" id="A0A9Q8YZK3"/>
<dbReference type="PROSITE" id="PS00623">
    <property type="entry name" value="GMC_OXRED_1"/>
    <property type="match status" value="1"/>
</dbReference>
<dbReference type="Pfam" id="PF05199">
    <property type="entry name" value="GMC_oxred_C"/>
    <property type="match status" value="1"/>
</dbReference>
<dbReference type="Gene3D" id="3.30.560.10">
    <property type="entry name" value="Glucose Oxidase, domain 3"/>
    <property type="match status" value="1"/>
</dbReference>
<sequence>MLWTLLLPSLAQAVPQSFDYVIVGGGPGGLLVANRLVSGVVPSTVAVIEAGDSVYDNPNVTHVPKSILEYGSFIGTPTDWGYMTVPQKYAGNNTLNYWAGRALGGSTTINGMTYLRAEKAQIDAWEDLGNYEWNWDSLWDYYIGQEQFQPPSNQLKQQGAVYDEHAHGKEGELAVGFTPYFASQDFFELVKETSEAAGFPYNEDPNKGTMRGFSAWPMTLNETGPTREDGARAFYYPIASHPNLHVFLNSTATRIVWKHERDPIDPLAASGVEFVTAGNVTQSIHARLGVVVAAGAIRSPALLEHSGVGNPSVLEPLGIETVLPLHSVGSNLPDQPANGIMYSSSTNWTGYPTFVSYWTASDLFGDELPAITEEIRGNLTAYATTIIADYAPNTISVETQEKLLNHQVDLIFNPNSTVPLVEVLWFSADNLIAAQFWNLLPLSRGSIHINSTNATSPPRIDPAFLQLPIDAYVQAAAAVLIRKHFATSPLADRVTGEVAPGFETVPKESGWRDSHWDAWIRQTVNGNSHPVSTCAMMSEDLGGVVDSRGTVWGTQNVWVADASVFPTQISGHLSASVYAVAGKIVDILTEIW</sequence>
<keyword evidence="4 7" id="KW-0274">FAD</keyword>
<evidence type="ECO:0000256" key="5">
    <source>
        <dbReference type="ARBA" id="ARBA00023002"/>
    </source>
</evidence>
<feature type="domain" description="Glucose-methanol-choline oxidoreductase N-terminal" evidence="9">
    <location>
        <begin position="295"/>
        <end position="309"/>
    </location>
</feature>
<reference evidence="10" key="1">
    <citation type="submission" date="2021-12" db="EMBL/GenBank/DDBJ databases">
        <title>Curvularia clavata genome.</title>
        <authorList>
            <person name="Cao Y."/>
        </authorList>
    </citation>
    <scope>NUCLEOTIDE SEQUENCE</scope>
    <source>
        <strain evidence="10">Yc1106</strain>
    </source>
</reference>
<evidence type="ECO:0000313" key="11">
    <source>
        <dbReference type="Proteomes" id="UP001056012"/>
    </source>
</evidence>
<evidence type="ECO:0000256" key="3">
    <source>
        <dbReference type="ARBA" id="ARBA00022630"/>
    </source>
</evidence>
<evidence type="ECO:0000256" key="2">
    <source>
        <dbReference type="ARBA" id="ARBA00010790"/>
    </source>
</evidence>
<evidence type="ECO:0000313" key="10">
    <source>
        <dbReference type="EMBL" id="USP72842.1"/>
    </source>
</evidence>
<dbReference type="PANTHER" id="PTHR11552:SF201">
    <property type="entry name" value="GLUCOSE-METHANOL-CHOLINE OXIDOREDUCTASE N-TERMINAL DOMAIN-CONTAINING PROTEIN"/>
    <property type="match status" value="1"/>
</dbReference>
<comment type="similarity">
    <text evidence="2 7">Belongs to the GMC oxidoreductase family.</text>
</comment>
<feature type="active site" description="Proton acceptor" evidence="6">
    <location>
        <position position="572"/>
    </location>
</feature>
<protein>
    <submittedName>
        <fullName evidence="10">GMC oxidoreductase</fullName>
    </submittedName>
</protein>
<organism evidence="10 11">
    <name type="scientific">Curvularia clavata</name>
    <dbReference type="NCBI Taxonomy" id="95742"/>
    <lineage>
        <taxon>Eukaryota</taxon>
        <taxon>Fungi</taxon>
        <taxon>Dikarya</taxon>
        <taxon>Ascomycota</taxon>
        <taxon>Pezizomycotina</taxon>
        <taxon>Dothideomycetes</taxon>
        <taxon>Pleosporomycetidae</taxon>
        <taxon>Pleosporales</taxon>
        <taxon>Pleosporineae</taxon>
        <taxon>Pleosporaceae</taxon>
        <taxon>Curvularia</taxon>
    </lineage>
</organism>
<dbReference type="InterPro" id="IPR027424">
    <property type="entry name" value="Glucose_Oxidase_domain_2"/>
</dbReference>
<dbReference type="Gene3D" id="4.10.450.10">
    <property type="entry name" value="Glucose Oxidase, domain 2"/>
    <property type="match status" value="1"/>
</dbReference>
<dbReference type="SUPFAM" id="SSF51905">
    <property type="entry name" value="FAD/NAD(P)-binding domain"/>
    <property type="match status" value="1"/>
</dbReference>
<dbReference type="GO" id="GO:0050660">
    <property type="term" value="F:flavin adenine dinucleotide binding"/>
    <property type="evidence" value="ECO:0007669"/>
    <property type="project" value="InterPro"/>
</dbReference>
<proteinExistence type="inferred from homology"/>
<evidence type="ECO:0000256" key="7">
    <source>
        <dbReference type="RuleBase" id="RU003968"/>
    </source>
</evidence>
<dbReference type="InterPro" id="IPR036188">
    <property type="entry name" value="FAD/NAD-bd_sf"/>
</dbReference>
<dbReference type="EMBL" id="CP089274">
    <property type="protein sequence ID" value="USP72842.1"/>
    <property type="molecule type" value="Genomic_DNA"/>
</dbReference>
<dbReference type="GO" id="GO:0016614">
    <property type="term" value="F:oxidoreductase activity, acting on CH-OH group of donors"/>
    <property type="evidence" value="ECO:0007669"/>
    <property type="project" value="InterPro"/>
</dbReference>
<keyword evidence="11" id="KW-1185">Reference proteome</keyword>